<dbReference type="GO" id="GO:0000978">
    <property type="term" value="F:RNA polymerase II cis-regulatory region sequence-specific DNA binding"/>
    <property type="evidence" value="ECO:0007669"/>
    <property type="project" value="TreeGrafter"/>
</dbReference>
<dbReference type="SMART" id="SM00353">
    <property type="entry name" value="HLH"/>
    <property type="match status" value="1"/>
</dbReference>
<keyword evidence="6" id="KW-0539">Nucleus</keyword>
<feature type="non-terminal residue" evidence="10">
    <location>
        <position position="1"/>
    </location>
</feature>
<dbReference type="AlphaFoldDB" id="A0A8S3Z9N7"/>
<evidence type="ECO:0000259" key="9">
    <source>
        <dbReference type="PROSITE" id="PS50888"/>
    </source>
</evidence>
<dbReference type="InterPro" id="IPR011598">
    <property type="entry name" value="bHLH_dom"/>
</dbReference>
<dbReference type="OrthoDB" id="6086776at2759"/>
<keyword evidence="4" id="KW-0238">DNA-binding</keyword>
<dbReference type="GO" id="GO:0000981">
    <property type="term" value="F:DNA-binding transcription factor activity, RNA polymerase II-specific"/>
    <property type="evidence" value="ECO:0007669"/>
    <property type="project" value="TreeGrafter"/>
</dbReference>
<dbReference type="PANTHER" id="PTHR15741:SF37">
    <property type="entry name" value="LD38259P"/>
    <property type="match status" value="1"/>
</dbReference>
<dbReference type="GO" id="GO:0005634">
    <property type="term" value="C:nucleus"/>
    <property type="evidence" value="ECO:0007669"/>
    <property type="project" value="UniProtKB-SubCell"/>
</dbReference>
<dbReference type="EMBL" id="CAJHNH020002225">
    <property type="protein sequence ID" value="CAG5126033.1"/>
    <property type="molecule type" value="Genomic_DNA"/>
</dbReference>
<dbReference type="SUPFAM" id="SSF47459">
    <property type="entry name" value="HLH, helix-loop-helix DNA-binding domain"/>
    <property type="match status" value="1"/>
</dbReference>
<name>A0A8S3Z9N7_9EUPU</name>
<dbReference type="Gene3D" id="4.10.280.10">
    <property type="entry name" value="Helix-loop-helix DNA-binding domain"/>
    <property type="match status" value="1"/>
</dbReference>
<evidence type="ECO:0000256" key="1">
    <source>
        <dbReference type="ARBA" id="ARBA00004123"/>
    </source>
</evidence>
<accession>A0A8S3Z9N7</accession>
<dbReference type="PANTHER" id="PTHR15741">
    <property type="entry name" value="BASIC HELIX-LOOP-HELIX ZIP TRANSCRIPTION FACTOR"/>
    <property type="match status" value="1"/>
</dbReference>
<evidence type="ECO:0000256" key="7">
    <source>
        <dbReference type="SAM" id="Coils"/>
    </source>
</evidence>
<feature type="compositionally biased region" description="Polar residues" evidence="8">
    <location>
        <begin position="14"/>
        <end position="25"/>
    </location>
</feature>
<evidence type="ECO:0000256" key="5">
    <source>
        <dbReference type="ARBA" id="ARBA00023163"/>
    </source>
</evidence>
<dbReference type="InterPro" id="IPR036638">
    <property type="entry name" value="HLH_DNA-bd_sf"/>
</dbReference>
<gene>
    <name evidence="10" type="ORF">CUNI_LOCUS11591</name>
</gene>
<feature type="coiled-coil region" evidence="7">
    <location>
        <begin position="124"/>
        <end position="158"/>
    </location>
</feature>
<evidence type="ECO:0000256" key="8">
    <source>
        <dbReference type="SAM" id="MobiDB-lite"/>
    </source>
</evidence>
<sequence>RLISSCLHSYSVTSPVSHLPQSPTASLPVVNRSPSPIPTMDASNLVDPLSPFSSSIIMSPTSIVSPGEPESPGSLDSFPLDNRRAAHLSAEQKRRCNLKTGFDLLQQLVPSLTQNPKVSKATMLQKTAEYCKKLKAERSQMQKEAAILKKEIDTLNSAISVPVTRQRKDQMKEMFDEYIRARTNENSKFWIFSVIMGSLFDSYSTMVSTASMEELCRTSLTWVDQSCSLVTLRPNALNALRKLSTSTPILTEPQRMTEHALQAIAKQSKQSKSNIVMSK</sequence>
<keyword evidence="11" id="KW-1185">Reference proteome</keyword>
<organism evidence="10 11">
    <name type="scientific">Candidula unifasciata</name>
    <dbReference type="NCBI Taxonomy" id="100452"/>
    <lineage>
        <taxon>Eukaryota</taxon>
        <taxon>Metazoa</taxon>
        <taxon>Spiralia</taxon>
        <taxon>Lophotrochozoa</taxon>
        <taxon>Mollusca</taxon>
        <taxon>Gastropoda</taxon>
        <taxon>Heterobranchia</taxon>
        <taxon>Euthyneura</taxon>
        <taxon>Panpulmonata</taxon>
        <taxon>Eupulmonata</taxon>
        <taxon>Stylommatophora</taxon>
        <taxon>Helicina</taxon>
        <taxon>Helicoidea</taxon>
        <taxon>Geomitridae</taxon>
        <taxon>Candidula</taxon>
    </lineage>
</organism>
<proteinExistence type="predicted"/>
<dbReference type="PROSITE" id="PS50888">
    <property type="entry name" value="BHLH"/>
    <property type="match status" value="1"/>
</dbReference>
<dbReference type="Pfam" id="PF00010">
    <property type="entry name" value="HLH"/>
    <property type="match status" value="1"/>
</dbReference>
<reference evidence="10" key="1">
    <citation type="submission" date="2021-04" db="EMBL/GenBank/DDBJ databases">
        <authorList>
            <consortium name="Molecular Ecology Group"/>
        </authorList>
    </citation>
    <scope>NUCLEOTIDE SEQUENCE</scope>
</reference>
<evidence type="ECO:0000256" key="2">
    <source>
        <dbReference type="ARBA" id="ARBA00022553"/>
    </source>
</evidence>
<evidence type="ECO:0000256" key="3">
    <source>
        <dbReference type="ARBA" id="ARBA00023015"/>
    </source>
</evidence>
<keyword evidence="7" id="KW-0175">Coiled coil</keyword>
<evidence type="ECO:0000256" key="4">
    <source>
        <dbReference type="ARBA" id="ARBA00023125"/>
    </source>
</evidence>
<evidence type="ECO:0000313" key="10">
    <source>
        <dbReference type="EMBL" id="CAG5126033.1"/>
    </source>
</evidence>
<comment type="caution">
    <text evidence="10">The sequence shown here is derived from an EMBL/GenBank/DDBJ whole genome shotgun (WGS) entry which is preliminary data.</text>
</comment>
<dbReference type="InterPro" id="IPR052207">
    <property type="entry name" value="Max-like/E-box_TFs"/>
</dbReference>
<evidence type="ECO:0000256" key="6">
    <source>
        <dbReference type="ARBA" id="ARBA00023242"/>
    </source>
</evidence>
<feature type="domain" description="BHLH" evidence="9">
    <location>
        <begin position="82"/>
        <end position="134"/>
    </location>
</feature>
<dbReference type="Proteomes" id="UP000678393">
    <property type="component" value="Unassembled WGS sequence"/>
</dbReference>
<dbReference type="GO" id="GO:0046983">
    <property type="term" value="F:protein dimerization activity"/>
    <property type="evidence" value="ECO:0007669"/>
    <property type="project" value="InterPro"/>
</dbReference>
<keyword evidence="5" id="KW-0804">Transcription</keyword>
<keyword evidence="3" id="KW-0805">Transcription regulation</keyword>
<comment type="subcellular location">
    <subcellularLocation>
        <location evidence="1">Nucleus</location>
    </subcellularLocation>
</comment>
<evidence type="ECO:0000313" key="11">
    <source>
        <dbReference type="Proteomes" id="UP000678393"/>
    </source>
</evidence>
<feature type="region of interest" description="Disordered" evidence="8">
    <location>
        <begin position="14"/>
        <end position="42"/>
    </location>
</feature>
<dbReference type="CDD" id="cd11405">
    <property type="entry name" value="bHLHzip_MLXIP_like"/>
    <property type="match status" value="1"/>
</dbReference>
<protein>
    <recommendedName>
        <fullName evidence="9">BHLH domain-containing protein</fullName>
    </recommendedName>
</protein>
<keyword evidence="2" id="KW-0597">Phosphoprotein</keyword>
<dbReference type="FunFam" id="4.10.280.10:FF:000028">
    <property type="entry name" value="MLX interacting protein like"/>
    <property type="match status" value="1"/>
</dbReference>